<dbReference type="GeneID" id="95967215"/>
<dbReference type="SUPFAM" id="SSF116820">
    <property type="entry name" value="Rps17e-like"/>
    <property type="match status" value="1"/>
</dbReference>
<sequence length="76" mass="8834">MGSIRSSNIKHIAVDLVENNENLFGVDFYKNREILEENLKDVSKKTTNLISGYVTRYVLKKMSRVKKEMEDVVPEE</sequence>
<dbReference type="EMBL" id="CP133772">
    <property type="protein sequence ID" value="WYX99942.1"/>
    <property type="molecule type" value="Genomic_DNA"/>
</dbReference>
<reference evidence="5 6" key="1">
    <citation type="submission" date="2023-09" db="EMBL/GenBank/DDBJ databases">
        <authorList>
            <person name="Golyshina O.V."/>
            <person name="Lunev E.A."/>
            <person name="Bargiela R."/>
            <person name="Gaines M.C."/>
            <person name="Daum B."/>
            <person name="Bale N.J."/>
            <person name="Koenen M."/>
            <person name="Sinninghe Damst J.S."/>
            <person name="Yakimov M."/>
            <person name="Golyshin P.N."/>
        </authorList>
    </citation>
    <scope>NUCLEOTIDE SEQUENCE [LARGE SCALE GENOMIC DNA]</scope>
    <source>
        <strain evidence="5 6">M1</strain>
    </source>
</reference>
<dbReference type="InterPro" id="IPR036401">
    <property type="entry name" value="Ribosomal_eS17_sf"/>
</dbReference>
<proteinExistence type="inferred from homology"/>
<name>A0AAX4NFJ8_9ARCH</name>
<evidence type="ECO:0000313" key="5">
    <source>
        <dbReference type="EMBL" id="WYX99942.1"/>
    </source>
</evidence>
<keyword evidence="6" id="KW-1185">Reference proteome</keyword>
<organism evidence="5 6">
    <name type="scientific">Oxyplasma meridianum</name>
    <dbReference type="NCBI Taxonomy" id="3073602"/>
    <lineage>
        <taxon>Archaea</taxon>
        <taxon>Methanobacteriati</taxon>
        <taxon>Thermoplasmatota</taxon>
        <taxon>Thermoplasmata</taxon>
        <taxon>Thermoplasmatales</taxon>
        <taxon>Thermoplasmataceae</taxon>
        <taxon>Oxyplasma</taxon>
    </lineage>
</organism>
<dbReference type="GO" id="GO:0005840">
    <property type="term" value="C:ribosome"/>
    <property type="evidence" value="ECO:0007669"/>
    <property type="project" value="UniProtKB-KW"/>
</dbReference>
<comment type="similarity">
    <text evidence="1">Belongs to the eukaryotic ribosomal protein eS17 family.</text>
</comment>
<evidence type="ECO:0000313" key="6">
    <source>
        <dbReference type="Proteomes" id="UP001451606"/>
    </source>
</evidence>
<keyword evidence="2 5" id="KW-0689">Ribosomal protein</keyword>
<accession>A0AAX4NFJ8</accession>
<protein>
    <recommendedName>
        <fullName evidence="4">30S ribosomal protein S17e</fullName>
    </recommendedName>
</protein>
<dbReference type="Gene3D" id="1.10.60.20">
    <property type="entry name" value="Ribosomal protein S17e-like"/>
    <property type="match status" value="1"/>
</dbReference>
<evidence type="ECO:0000256" key="2">
    <source>
        <dbReference type="ARBA" id="ARBA00022980"/>
    </source>
</evidence>
<keyword evidence="3" id="KW-0687">Ribonucleoprotein</keyword>
<dbReference type="GO" id="GO:0006412">
    <property type="term" value="P:translation"/>
    <property type="evidence" value="ECO:0007669"/>
    <property type="project" value="InterPro"/>
</dbReference>
<dbReference type="InterPro" id="IPR001210">
    <property type="entry name" value="Ribosomal_eS17"/>
</dbReference>
<dbReference type="RefSeq" id="WP_393971900.1">
    <property type="nucleotide sequence ID" value="NZ_CP133772.1"/>
</dbReference>
<dbReference type="GO" id="GO:1990904">
    <property type="term" value="C:ribonucleoprotein complex"/>
    <property type="evidence" value="ECO:0007669"/>
    <property type="project" value="UniProtKB-KW"/>
</dbReference>
<dbReference type="AlphaFoldDB" id="A0AAX4NFJ8"/>
<evidence type="ECO:0000256" key="4">
    <source>
        <dbReference type="ARBA" id="ARBA00035394"/>
    </source>
</evidence>
<evidence type="ECO:0000256" key="3">
    <source>
        <dbReference type="ARBA" id="ARBA00023274"/>
    </source>
</evidence>
<dbReference type="GO" id="GO:0003735">
    <property type="term" value="F:structural constituent of ribosome"/>
    <property type="evidence" value="ECO:0007669"/>
    <property type="project" value="InterPro"/>
</dbReference>
<dbReference type="Pfam" id="PF00833">
    <property type="entry name" value="Ribosomal_S17e"/>
    <property type="match status" value="1"/>
</dbReference>
<dbReference type="KEGG" id="omr:OXIME_000488"/>
<evidence type="ECO:0000256" key="1">
    <source>
        <dbReference type="ARBA" id="ARBA00010444"/>
    </source>
</evidence>
<dbReference type="Proteomes" id="UP001451606">
    <property type="component" value="Chromosome"/>
</dbReference>
<gene>
    <name evidence="5" type="ORF">OXIME_000488</name>
</gene>